<reference evidence="1 2" key="1">
    <citation type="submission" date="2018-06" db="EMBL/GenBank/DDBJ databases">
        <title>Actinomadura craniellae sp. nov. isolated from marine sponge Craniella sp.</title>
        <authorList>
            <person name="Li L."/>
            <person name="Xu Q.H."/>
            <person name="Lin H.W."/>
            <person name="Lu Y.H."/>
        </authorList>
    </citation>
    <scope>NUCLEOTIDE SEQUENCE [LARGE SCALE GENOMIC DNA]</scope>
    <source>
        <strain evidence="1 2">LHW63021</strain>
    </source>
</reference>
<name>A0A365H9N6_9ACTN</name>
<gene>
    <name evidence="1" type="ORF">DPM19_08535</name>
</gene>
<sequence length="239" mass="26786">MAISPQFMGRLMPGPGELDGSMDDLARIRCDLVQAAASGDPAAEMRGVLRDRPALETVFDESMAVGHVLGFYQLQLGEHDGRSVRLHLWEPERVEDTDEADDIHSHIWGFHSHLLAGYISSTTYEVELGDSGPGDLYAVSYSNNRSHRTRTGTCASWWQRATRHMERDEHYGIDGTDFHTSRIGAAGAVTLIVADGSAERTPYVIRERERPSTEEYPFQYLSGDELKKVFQQVLTMLTR</sequence>
<dbReference type="AlphaFoldDB" id="A0A365H9N6"/>
<organism evidence="1 2">
    <name type="scientific">Actinomadura craniellae</name>
    <dbReference type="NCBI Taxonomy" id="2231787"/>
    <lineage>
        <taxon>Bacteria</taxon>
        <taxon>Bacillati</taxon>
        <taxon>Actinomycetota</taxon>
        <taxon>Actinomycetes</taxon>
        <taxon>Streptosporangiales</taxon>
        <taxon>Thermomonosporaceae</taxon>
        <taxon>Actinomadura</taxon>
    </lineage>
</organism>
<keyword evidence="2" id="KW-1185">Reference proteome</keyword>
<evidence type="ECO:0000313" key="1">
    <source>
        <dbReference type="EMBL" id="RAY15807.1"/>
    </source>
</evidence>
<accession>A0A365H9N6</accession>
<evidence type="ECO:0000313" key="2">
    <source>
        <dbReference type="Proteomes" id="UP000251891"/>
    </source>
</evidence>
<protein>
    <submittedName>
        <fullName evidence="1">Uncharacterized protein</fullName>
    </submittedName>
</protein>
<dbReference type="Proteomes" id="UP000251891">
    <property type="component" value="Unassembled WGS sequence"/>
</dbReference>
<comment type="caution">
    <text evidence="1">The sequence shown here is derived from an EMBL/GenBank/DDBJ whole genome shotgun (WGS) entry which is preliminary data.</text>
</comment>
<proteinExistence type="predicted"/>
<dbReference type="EMBL" id="QLYX01000003">
    <property type="protein sequence ID" value="RAY15807.1"/>
    <property type="molecule type" value="Genomic_DNA"/>
</dbReference>